<organism evidence="3">
    <name type="scientific">Oryza meridionalis</name>
    <dbReference type="NCBI Taxonomy" id="40149"/>
    <lineage>
        <taxon>Eukaryota</taxon>
        <taxon>Viridiplantae</taxon>
        <taxon>Streptophyta</taxon>
        <taxon>Embryophyta</taxon>
        <taxon>Tracheophyta</taxon>
        <taxon>Spermatophyta</taxon>
        <taxon>Magnoliopsida</taxon>
        <taxon>Liliopsida</taxon>
        <taxon>Poales</taxon>
        <taxon>Poaceae</taxon>
        <taxon>BOP clade</taxon>
        <taxon>Oryzoideae</taxon>
        <taxon>Oryzeae</taxon>
        <taxon>Oryzinae</taxon>
        <taxon>Oryza</taxon>
    </lineage>
</organism>
<feature type="transmembrane region" description="Helical" evidence="2">
    <location>
        <begin position="359"/>
        <end position="380"/>
    </location>
</feature>
<evidence type="ECO:0000256" key="1">
    <source>
        <dbReference type="SAM" id="MobiDB-lite"/>
    </source>
</evidence>
<feature type="transmembrane region" description="Helical" evidence="2">
    <location>
        <begin position="195"/>
        <end position="216"/>
    </location>
</feature>
<feature type="transmembrane region" description="Helical" evidence="2">
    <location>
        <begin position="264"/>
        <end position="286"/>
    </location>
</feature>
<keyword evidence="4" id="KW-1185">Reference proteome</keyword>
<proteinExistence type="predicted"/>
<keyword evidence="2" id="KW-0812">Transmembrane</keyword>
<keyword evidence="2" id="KW-1133">Transmembrane helix</keyword>
<evidence type="ECO:0008006" key="5">
    <source>
        <dbReference type="Google" id="ProtNLM"/>
    </source>
</evidence>
<feature type="region of interest" description="Disordered" evidence="1">
    <location>
        <begin position="55"/>
        <end position="82"/>
    </location>
</feature>
<accession>A0A0E0F2T2</accession>
<feature type="transmembrane region" description="Helical" evidence="2">
    <location>
        <begin position="464"/>
        <end position="488"/>
    </location>
</feature>
<dbReference type="EnsemblPlants" id="OMERI11G03520.1">
    <property type="protein sequence ID" value="OMERI11G03520.1"/>
    <property type="gene ID" value="OMERI11G03520"/>
</dbReference>
<feature type="transmembrane region" description="Helical" evidence="2">
    <location>
        <begin position="336"/>
        <end position="353"/>
    </location>
</feature>
<keyword evidence="2" id="KW-0472">Membrane</keyword>
<protein>
    <recommendedName>
        <fullName evidence="5">Transmembrane protein</fullName>
    </recommendedName>
</protein>
<sequence length="622" mass="67237">MVLHDAAAAITTIEDEMTVTTVVEETNKPAATAVKVEENSAAKVEVKTAAAATTTTTTQVDKKTTWGGGEAEARRSPIPTEGDGDHPLINSIWTFSLFALSYMFCWIISLSEAITKLVAFTSITYGILMAFAVAHLLGRVVGMAVIVIAVLYTTGMFAHAIAEHRQHTGSDTAADALLTKKLTTEQMQREELRRLPFIVLGAYSLFVFGCTAWLVFTEMGSISTATVIIVLAEVSIGTCFISYLWSILLSVGLLHDTFVSHDTIVFKAGSYSIALYFLAFLLIAMFESKLLGLSVLLLIPMAMAGFLGYVVAVYSHYKSLRGMRINEIGGGGGMRLVSLAYAVLSLYLLLWRVPGDQPLTWVTDFSLLACTYMYFWIISLSETITKVAAFTGITCGILLSFAAAQLLGPVTGMAVMVLDMLCAAGVLGHAVAEHRHRIGSEEAAAALATWTLTEEQTELEEGPYAFHAGVLIAAYLLFLLVVMAWLAVDDQRGGGGDTVTVATVVFEVSLVSLVVVFVSFIWTGFVSVFLLHEALLSQVDTCNALAYSALHMLAVAFLIIFVSTIVGLLVILLAPMAMAGLLGYCIAVYSQYKSLKGKFNVENPEQMMVDVTKLKYDWSCDV</sequence>
<feature type="transmembrane region" description="Helical" evidence="2">
    <location>
        <begin position="413"/>
        <end position="432"/>
    </location>
</feature>
<feature type="transmembrane region" description="Helical" evidence="2">
    <location>
        <begin position="568"/>
        <end position="589"/>
    </location>
</feature>
<evidence type="ECO:0000313" key="3">
    <source>
        <dbReference type="EnsemblPlants" id="OMERI11G03520.1"/>
    </source>
</evidence>
<feature type="transmembrane region" description="Helical" evidence="2">
    <location>
        <begin position="143"/>
        <end position="162"/>
    </location>
</feature>
<reference evidence="3" key="1">
    <citation type="submission" date="2015-04" db="UniProtKB">
        <authorList>
            <consortium name="EnsemblPlants"/>
        </authorList>
    </citation>
    <scope>IDENTIFICATION</scope>
</reference>
<feature type="transmembrane region" description="Helical" evidence="2">
    <location>
        <begin position="92"/>
        <end position="110"/>
    </location>
</feature>
<evidence type="ECO:0000313" key="4">
    <source>
        <dbReference type="Proteomes" id="UP000008021"/>
    </source>
</evidence>
<feature type="transmembrane region" description="Helical" evidence="2">
    <location>
        <begin position="387"/>
        <end position="407"/>
    </location>
</feature>
<dbReference type="Proteomes" id="UP000008021">
    <property type="component" value="Chromosome 11"/>
</dbReference>
<dbReference type="Gramene" id="OMERI11G03520.1">
    <property type="protein sequence ID" value="OMERI11G03520.1"/>
    <property type="gene ID" value="OMERI11G03520"/>
</dbReference>
<feature type="transmembrane region" description="Helical" evidence="2">
    <location>
        <begin position="508"/>
        <end position="532"/>
    </location>
</feature>
<reference evidence="3" key="2">
    <citation type="submission" date="2018-05" db="EMBL/GenBank/DDBJ databases">
        <title>OmerRS3 (Oryza meridionalis Reference Sequence Version 3).</title>
        <authorList>
            <person name="Zhang J."/>
            <person name="Kudrna D."/>
            <person name="Lee S."/>
            <person name="Talag J."/>
            <person name="Welchert J."/>
            <person name="Wing R.A."/>
        </authorList>
    </citation>
    <scope>NUCLEOTIDE SEQUENCE [LARGE SCALE GENOMIC DNA]</scope>
    <source>
        <strain evidence="3">cv. OR44</strain>
    </source>
</reference>
<feature type="transmembrane region" description="Helical" evidence="2">
    <location>
        <begin position="117"/>
        <end position="137"/>
    </location>
</feature>
<name>A0A0E0F2T2_9ORYZ</name>
<feature type="transmembrane region" description="Helical" evidence="2">
    <location>
        <begin position="544"/>
        <end position="562"/>
    </location>
</feature>
<dbReference type="HOGENOM" id="CLU_439678_0_0_1"/>
<evidence type="ECO:0000256" key="2">
    <source>
        <dbReference type="SAM" id="Phobius"/>
    </source>
</evidence>
<feature type="transmembrane region" description="Helical" evidence="2">
    <location>
        <begin position="292"/>
        <end position="315"/>
    </location>
</feature>
<feature type="transmembrane region" description="Helical" evidence="2">
    <location>
        <begin position="228"/>
        <end position="252"/>
    </location>
</feature>
<dbReference type="AlphaFoldDB" id="A0A0E0F2T2"/>